<sequence length="236" mass="26962">MCSIVAELLTVGKNTLVGTRAMTQPACPLCQETEQLSELNSAMPRRYLSCGRCHLAFMHPDDYLSATDEKAYYATHENSIEDEGYVGFLNILLEPLLTLIEPKKALSALDYGCGPGPTLSVLLEQKGIHCDNYDPFFFPEAVTPPFDVITATECFEHFHKPEEELSKLVSWLTPNGVLALMTSRWDTPEKFMHWHYNRDPTHVIFLHEKTIHFIEEKFGLTCVYRDETRVVIFQKN</sequence>
<proteinExistence type="predicted"/>
<dbReference type="Gene3D" id="3.40.50.150">
    <property type="entry name" value="Vaccinia Virus protein VP39"/>
    <property type="match status" value="2"/>
</dbReference>
<accession>A0ABQ0A321</accession>
<dbReference type="Pfam" id="PF13489">
    <property type="entry name" value="Methyltransf_23"/>
    <property type="match status" value="1"/>
</dbReference>
<organism evidence="1 2">
    <name type="scientific">Thalassolituus maritimus</name>
    <dbReference type="NCBI Taxonomy" id="484498"/>
    <lineage>
        <taxon>Bacteria</taxon>
        <taxon>Pseudomonadati</taxon>
        <taxon>Pseudomonadota</taxon>
        <taxon>Gammaproteobacteria</taxon>
        <taxon>Oceanospirillales</taxon>
        <taxon>Oceanospirillaceae</taxon>
        <taxon>Thalassolituus</taxon>
    </lineage>
</organism>
<dbReference type="GO" id="GO:0008168">
    <property type="term" value="F:methyltransferase activity"/>
    <property type="evidence" value="ECO:0007669"/>
    <property type="project" value="UniProtKB-KW"/>
</dbReference>
<protein>
    <submittedName>
        <fullName evidence="1">Class I SAM-dependent methyltransferase</fullName>
    </submittedName>
</protein>
<dbReference type="InterPro" id="IPR029063">
    <property type="entry name" value="SAM-dependent_MTases_sf"/>
</dbReference>
<dbReference type="RefSeq" id="WP_353296011.1">
    <property type="nucleotide sequence ID" value="NZ_BAABWH010000010.1"/>
</dbReference>
<gene>
    <name evidence="1" type="ORF">NBRC116585_29190</name>
</gene>
<comment type="caution">
    <text evidence="1">The sequence shown here is derived from an EMBL/GenBank/DDBJ whole genome shotgun (WGS) entry which is preliminary data.</text>
</comment>
<name>A0ABQ0A321_9GAMM</name>
<dbReference type="EMBL" id="BAABWH010000010">
    <property type="protein sequence ID" value="GAA6146800.1"/>
    <property type="molecule type" value="Genomic_DNA"/>
</dbReference>
<reference evidence="1 2" key="1">
    <citation type="submission" date="2024-04" db="EMBL/GenBank/DDBJ databases">
        <title>Draft genome sequence of Thalassolituus maritimus NBRC 116585.</title>
        <authorList>
            <person name="Miyakawa T."/>
            <person name="Kusuya Y."/>
            <person name="Miura T."/>
        </authorList>
    </citation>
    <scope>NUCLEOTIDE SEQUENCE [LARGE SCALE GENOMIC DNA]</scope>
    <source>
        <strain evidence="1 2">5NW40-0001</strain>
    </source>
</reference>
<dbReference type="SUPFAM" id="SSF53335">
    <property type="entry name" value="S-adenosyl-L-methionine-dependent methyltransferases"/>
    <property type="match status" value="1"/>
</dbReference>
<evidence type="ECO:0000313" key="2">
    <source>
        <dbReference type="Proteomes" id="UP001481413"/>
    </source>
</evidence>
<dbReference type="Proteomes" id="UP001481413">
    <property type="component" value="Unassembled WGS sequence"/>
</dbReference>
<dbReference type="GO" id="GO:0032259">
    <property type="term" value="P:methylation"/>
    <property type="evidence" value="ECO:0007669"/>
    <property type="project" value="UniProtKB-KW"/>
</dbReference>
<keyword evidence="2" id="KW-1185">Reference proteome</keyword>
<keyword evidence="1" id="KW-0808">Transferase</keyword>
<keyword evidence="1" id="KW-0489">Methyltransferase</keyword>
<evidence type="ECO:0000313" key="1">
    <source>
        <dbReference type="EMBL" id="GAA6146800.1"/>
    </source>
</evidence>